<protein>
    <submittedName>
        <fullName evidence="2">Uncharacterized protein</fullName>
    </submittedName>
</protein>
<evidence type="ECO:0000313" key="2">
    <source>
        <dbReference type="EMBL" id="MCB2406971.1"/>
    </source>
</evidence>
<name>A0ABS8AQH8_9BACT</name>
<keyword evidence="3" id="KW-1185">Reference proteome</keyword>
<feature type="signal peptide" evidence="1">
    <location>
        <begin position="1"/>
        <end position="20"/>
    </location>
</feature>
<comment type="caution">
    <text evidence="2">The sequence shown here is derived from an EMBL/GenBank/DDBJ whole genome shotgun (WGS) entry which is preliminary data.</text>
</comment>
<evidence type="ECO:0000256" key="1">
    <source>
        <dbReference type="SAM" id="SignalP"/>
    </source>
</evidence>
<accession>A0ABS8AQH8</accession>
<organism evidence="2 3">
    <name type="scientific">Hymenobacter lucidus</name>
    <dbReference type="NCBI Taxonomy" id="2880930"/>
    <lineage>
        <taxon>Bacteria</taxon>
        <taxon>Pseudomonadati</taxon>
        <taxon>Bacteroidota</taxon>
        <taxon>Cytophagia</taxon>
        <taxon>Cytophagales</taxon>
        <taxon>Hymenobacteraceae</taxon>
        <taxon>Hymenobacter</taxon>
    </lineage>
</organism>
<proteinExistence type="predicted"/>
<dbReference type="Proteomes" id="UP001165296">
    <property type="component" value="Unassembled WGS sequence"/>
</dbReference>
<evidence type="ECO:0000313" key="3">
    <source>
        <dbReference type="Proteomes" id="UP001165296"/>
    </source>
</evidence>
<reference evidence="2" key="1">
    <citation type="submission" date="2021-10" db="EMBL/GenBank/DDBJ databases">
        <authorList>
            <person name="Dean J.D."/>
            <person name="Kim M.K."/>
            <person name="Newey C.N."/>
            <person name="Stoker T.S."/>
            <person name="Thompson D.W."/>
            <person name="Grose J.H."/>
        </authorList>
    </citation>
    <scope>NUCLEOTIDE SEQUENCE</scope>
    <source>
        <strain evidence="2">BT178</strain>
    </source>
</reference>
<dbReference type="RefSeq" id="WP_226171830.1">
    <property type="nucleotide sequence ID" value="NZ_JAJADR010000001.1"/>
</dbReference>
<sequence>MLQKLLLTVALLAFGGAAQAQQASPAACRTVRTGHFRVPSDDKVSQDSFVERGPDSQIETAEAGKLKLLYSVKWLDDCTYELRFVKTLKGSREYELPPDAVLTVHILEVTDKAYTSSVTSSFSDMKLDLKMDILPGKPIATPSR</sequence>
<dbReference type="EMBL" id="JAJADR010000001">
    <property type="protein sequence ID" value="MCB2406971.1"/>
    <property type="molecule type" value="Genomic_DNA"/>
</dbReference>
<gene>
    <name evidence="2" type="ORF">LGH74_03195</name>
</gene>
<feature type="chain" id="PRO_5046745016" evidence="1">
    <location>
        <begin position="21"/>
        <end position="144"/>
    </location>
</feature>
<keyword evidence="1" id="KW-0732">Signal</keyword>